<evidence type="ECO:0000256" key="1">
    <source>
        <dbReference type="SAM" id="MobiDB-lite"/>
    </source>
</evidence>
<dbReference type="PANTHER" id="PTHR12243:SF60">
    <property type="entry name" value="SI:CH211-15D5.12-RELATED"/>
    <property type="match status" value="1"/>
</dbReference>
<dbReference type="SMART" id="SM00595">
    <property type="entry name" value="MADF"/>
    <property type="match status" value="1"/>
</dbReference>
<dbReference type="PANTHER" id="PTHR12243">
    <property type="entry name" value="MADF DOMAIN TRANSCRIPTION FACTOR"/>
    <property type="match status" value="1"/>
</dbReference>
<proteinExistence type="predicted"/>
<dbReference type="Pfam" id="PF10545">
    <property type="entry name" value="MADF_DNA_bdg"/>
    <property type="match status" value="1"/>
</dbReference>
<accession>A0ABD0XDA1</accession>
<evidence type="ECO:0000259" key="2">
    <source>
        <dbReference type="PROSITE" id="PS51029"/>
    </source>
</evidence>
<keyword evidence="4" id="KW-1185">Reference proteome</keyword>
<dbReference type="InterPro" id="IPR039353">
    <property type="entry name" value="TF_Adf1"/>
</dbReference>
<dbReference type="PROSITE" id="PS51029">
    <property type="entry name" value="MADF"/>
    <property type="match status" value="1"/>
</dbReference>
<comment type="caution">
    <text evidence="3">The sequence shown here is derived from an EMBL/GenBank/DDBJ whole genome shotgun (WGS) entry which is preliminary data.</text>
</comment>
<feature type="region of interest" description="Disordered" evidence="1">
    <location>
        <begin position="160"/>
        <end position="184"/>
    </location>
</feature>
<feature type="region of interest" description="Disordered" evidence="1">
    <location>
        <begin position="99"/>
        <end position="143"/>
    </location>
</feature>
<evidence type="ECO:0000313" key="3">
    <source>
        <dbReference type="EMBL" id="KAL1005899.1"/>
    </source>
</evidence>
<name>A0ABD0XDA1_UMBPY</name>
<gene>
    <name evidence="3" type="ORF">UPYG_G00065330</name>
</gene>
<dbReference type="AlphaFoldDB" id="A0ABD0XDA1"/>
<reference evidence="3 4" key="1">
    <citation type="submission" date="2024-06" db="EMBL/GenBank/DDBJ databases">
        <authorList>
            <person name="Pan Q."/>
            <person name="Wen M."/>
            <person name="Jouanno E."/>
            <person name="Zahm M."/>
            <person name="Klopp C."/>
            <person name="Cabau C."/>
            <person name="Louis A."/>
            <person name="Berthelot C."/>
            <person name="Parey E."/>
            <person name="Roest Crollius H."/>
            <person name="Montfort J."/>
            <person name="Robinson-Rechavi M."/>
            <person name="Bouchez O."/>
            <person name="Lampietro C."/>
            <person name="Lopez Roques C."/>
            <person name="Donnadieu C."/>
            <person name="Postlethwait J."/>
            <person name="Bobe J."/>
            <person name="Verreycken H."/>
            <person name="Guiguen Y."/>
        </authorList>
    </citation>
    <scope>NUCLEOTIDE SEQUENCE [LARGE SCALE GENOMIC DNA]</scope>
    <source>
        <strain evidence="3">Up_M1</strain>
        <tissue evidence="3">Testis</tissue>
    </source>
</reference>
<dbReference type="Proteomes" id="UP001557470">
    <property type="component" value="Unassembled WGS sequence"/>
</dbReference>
<evidence type="ECO:0000313" key="4">
    <source>
        <dbReference type="Proteomes" id="UP001557470"/>
    </source>
</evidence>
<dbReference type="InterPro" id="IPR006578">
    <property type="entry name" value="MADF-dom"/>
</dbReference>
<feature type="domain" description="MADF" evidence="2">
    <location>
        <begin position="11"/>
        <end position="100"/>
    </location>
</feature>
<dbReference type="EMBL" id="JAGEUA010000002">
    <property type="protein sequence ID" value="KAL1005899.1"/>
    <property type="molecule type" value="Genomic_DNA"/>
</dbReference>
<organism evidence="3 4">
    <name type="scientific">Umbra pygmaea</name>
    <name type="common">Eastern mudminnow</name>
    <dbReference type="NCBI Taxonomy" id="75934"/>
    <lineage>
        <taxon>Eukaryota</taxon>
        <taxon>Metazoa</taxon>
        <taxon>Chordata</taxon>
        <taxon>Craniata</taxon>
        <taxon>Vertebrata</taxon>
        <taxon>Euteleostomi</taxon>
        <taxon>Actinopterygii</taxon>
        <taxon>Neopterygii</taxon>
        <taxon>Teleostei</taxon>
        <taxon>Protacanthopterygii</taxon>
        <taxon>Esociformes</taxon>
        <taxon>Umbridae</taxon>
        <taxon>Umbra</taxon>
    </lineage>
</organism>
<sequence>MAIFNEETEEQLIQLIQERAPLYDITEKRYSNRVAKTQLWREIENALSISEKELKKRWESLRTQYSRYKRLPPSGSAGEKKTARQQWVLTRLQFLEPHTRRQESTSNFIKEPGAPDVDESSDTGTSSSHEHITRPEGPITPLEEPSFLEATDCTPLAESTICGEDSQSEPPSTPRPRSKRTRKTLDVSANDDLTVLMHTLTNTLEILASKRMDDEVKCFCRSLETRMRTLSTSRLPYIMNEIENCLFKHLLEDRNQPHYTQLGE</sequence>
<protein>
    <recommendedName>
        <fullName evidence="2">MADF domain-containing protein</fullName>
    </recommendedName>
</protein>